<dbReference type="STRING" id="112090.W4FW82"/>
<feature type="compositionally biased region" description="Low complexity" evidence="5">
    <location>
        <begin position="40"/>
        <end position="59"/>
    </location>
</feature>
<feature type="domain" description="RING-type" evidence="6">
    <location>
        <begin position="363"/>
        <end position="405"/>
    </location>
</feature>
<dbReference type="GO" id="GO:0006511">
    <property type="term" value="P:ubiquitin-dependent protein catabolic process"/>
    <property type="evidence" value="ECO:0007669"/>
    <property type="project" value="TreeGrafter"/>
</dbReference>
<dbReference type="RefSeq" id="XP_009839432.1">
    <property type="nucleotide sequence ID" value="XM_009841130.1"/>
</dbReference>
<dbReference type="InterPro" id="IPR001841">
    <property type="entry name" value="Znf_RING"/>
</dbReference>
<dbReference type="EMBL" id="KI913162">
    <property type="protein sequence ID" value="ETV71186.1"/>
    <property type="molecule type" value="Genomic_DNA"/>
</dbReference>
<feature type="compositionally biased region" description="Low complexity" evidence="5">
    <location>
        <begin position="105"/>
        <end position="121"/>
    </location>
</feature>
<dbReference type="PANTHER" id="PTHR45931">
    <property type="entry name" value="SI:CH211-59O9.10"/>
    <property type="match status" value="1"/>
</dbReference>
<feature type="region of interest" description="Disordered" evidence="5">
    <location>
        <begin position="34"/>
        <end position="121"/>
    </location>
</feature>
<evidence type="ECO:0000256" key="4">
    <source>
        <dbReference type="PROSITE-ProRule" id="PRU00175"/>
    </source>
</evidence>
<dbReference type="Pfam" id="PF13639">
    <property type="entry name" value="zf-RING_2"/>
    <property type="match status" value="1"/>
</dbReference>
<dbReference type="PANTHER" id="PTHR45931:SF3">
    <property type="entry name" value="RING ZINC FINGER-CONTAINING PROTEIN"/>
    <property type="match status" value="1"/>
</dbReference>
<dbReference type="GO" id="GO:0008270">
    <property type="term" value="F:zinc ion binding"/>
    <property type="evidence" value="ECO:0007669"/>
    <property type="project" value="UniProtKB-KW"/>
</dbReference>
<sequence length="493" mass="54110">MSGYQKHSIPSIYHLDTSNLTQPSLLVPVAKWTGGGGSSSTGSSATYSTGQAAGSSSSTLRGGLQSRSRNIDIPNSKPRTRPKHPPAAVSRVPSNVRSGLSSRKSNLSAASPAPLPVSSGLNWHTRPPRGGLASFHTTQNDIHALKSRNKKTLASRHEGKHFTSIEAPGSVEPTSWANGLAGGDEDAFTTVRVMEVSRDAPSAVVRATTVPRRKDAVEGLARALLSDCINKRNMEQFKAKKVINTSTVPQSAISSSFTSPKELESCRGMPLYDDGGGVLSCSSSDDELNQLYKLEPSFVWDDKCRVDGCLNKMCQDSTHGHDSMTVTSSPESDSYFEEKGLSKEIRYNLPIAYGTVNETEKHCTICQVPYEIGSHIVTLTPCHHFFHALCVDKWLWNHVTCPLCREEVVYNLDSDRPQIPVHVRGTECPDVDQETMRKKLRSQCAEFRPVKPLKPVAVDHLDAQFGGLHVQEERTELRLDYLACPTPQRKYRN</sequence>
<evidence type="ECO:0000256" key="1">
    <source>
        <dbReference type="ARBA" id="ARBA00022723"/>
    </source>
</evidence>
<accession>W4FW82</accession>
<feature type="compositionally biased region" description="Polar residues" evidence="5">
    <location>
        <begin position="92"/>
        <end position="104"/>
    </location>
</feature>
<protein>
    <recommendedName>
        <fullName evidence="6">RING-type domain-containing protein</fullName>
    </recommendedName>
</protein>
<dbReference type="GO" id="GO:0061630">
    <property type="term" value="F:ubiquitin protein ligase activity"/>
    <property type="evidence" value="ECO:0007669"/>
    <property type="project" value="TreeGrafter"/>
</dbReference>
<evidence type="ECO:0000256" key="5">
    <source>
        <dbReference type="SAM" id="MobiDB-lite"/>
    </source>
</evidence>
<evidence type="ECO:0000313" key="7">
    <source>
        <dbReference type="EMBL" id="ETV71186.1"/>
    </source>
</evidence>
<dbReference type="GO" id="GO:0005634">
    <property type="term" value="C:nucleus"/>
    <property type="evidence" value="ECO:0007669"/>
    <property type="project" value="TreeGrafter"/>
</dbReference>
<evidence type="ECO:0000256" key="3">
    <source>
        <dbReference type="ARBA" id="ARBA00022833"/>
    </source>
</evidence>
<reference evidence="7" key="1">
    <citation type="submission" date="2013-12" db="EMBL/GenBank/DDBJ databases">
        <title>The Genome Sequence of Aphanomyces astaci APO3.</title>
        <authorList>
            <consortium name="The Broad Institute Genomics Platform"/>
            <person name="Russ C."/>
            <person name="Tyler B."/>
            <person name="van West P."/>
            <person name="Dieguez-Uribeondo J."/>
            <person name="Young S.K."/>
            <person name="Zeng Q."/>
            <person name="Gargeya S."/>
            <person name="Fitzgerald M."/>
            <person name="Abouelleil A."/>
            <person name="Alvarado L."/>
            <person name="Chapman S.B."/>
            <person name="Gainer-Dewar J."/>
            <person name="Goldberg J."/>
            <person name="Griggs A."/>
            <person name="Gujja S."/>
            <person name="Hansen M."/>
            <person name="Howarth C."/>
            <person name="Imamovic A."/>
            <person name="Ireland A."/>
            <person name="Larimer J."/>
            <person name="McCowan C."/>
            <person name="Murphy C."/>
            <person name="Pearson M."/>
            <person name="Poon T.W."/>
            <person name="Priest M."/>
            <person name="Roberts A."/>
            <person name="Saif S."/>
            <person name="Shea T."/>
            <person name="Sykes S."/>
            <person name="Wortman J."/>
            <person name="Nusbaum C."/>
            <person name="Birren B."/>
        </authorList>
    </citation>
    <scope>NUCLEOTIDE SEQUENCE [LARGE SCALE GENOMIC DNA]</scope>
    <source>
        <strain evidence="7">APO3</strain>
    </source>
</reference>
<dbReference type="OrthoDB" id="8062037at2759"/>
<dbReference type="SUPFAM" id="SSF57850">
    <property type="entry name" value="RING/U-box"/>
    <property type="match status" value="1"/>
</dbReference>
<evidence type="ECO:0000259" key="6">
    <source>
        <dbReference type="PROSITE" id="PS50089"/>
    </source>
</evidence>
<dbReference type="InterPro" id="IPR051834">
    <property type="entry name" value="RING_finger_E3_ligase"/>
</dbReference>
<keyword evidence="3" id="KW-0862">Zinc</keyword>
<dbReference type="VEuPathDB" id="FungiDB:H257_13569"/>
<dbReference type="PROSITE" id="PS50089">
    <property type="entry name" value="ZF_RING_2"/>
    <property type="match status" value="1"/>
</dbReference>
<dbReference type="GeneID" id="20815565"/>
<dbReference type="SMART" id="SM00184">
    <property type="entry name" value="RING"/>
    <property type="match status" value="1"/>
</dbReference>
<evidence type="ECO:0000256" key="2">
    <source>
        <dbReference type="ARBA" id="ARBA00022771"/>
    </source>
</evidence>
<gene>
    <name evidence="7" type="ORF">H257_13569</name>
</gene>
<keyword evidence="2 4" id="KW-0863">Zinc-finger</keyword>
<dbReference type="InterPro" id="IPR013083">
    <property type="entry name" value="Znf_RING/FYVE/PHD"/>
</dbReference>
<keyword evidence="1" id="KW-0479">Metal-binding</keyword>
<proteinExistence type="predicted"/>
<organism evidence="7">
    <name type="scientific">Aphanomyces astaci</name>
    <name type="common">Crayfish plague agent</name>
    <dbReference type="NCBI Taxonomy" id="112090"/>
    <lineage>
        <taxon>Eukaryota</taxon>
        <taxon>Sar</taxon>
        <taxon>Stramenopiles</taxon>
        <taxon>Oomycota</taxon>
        <taxon>Saprolegniomycetes</taxon>
        <taxon>Saprolegniales</taxon>
        <taxon>Verrucalvaceae</taxon>
        <taxon>Aphanomyces</taxon>
    </lineage>
</organism>
<dbReference type="AlphaFoldDB" id="W4FW82"/>
<dbReference type="Gene3D" id="3.30.40.10">
    <property type="entry name" value="Zinc/RING finger domain, C3HC4 (zinc finger)"/>
    <property type="match status" value="1"/>
</dbReference>
<name>W4FW82_APHAT</name>